<dbReference type="PANTHER" id="PTHR21363:SF0">
    <property type="entry name" value="PREPHENATE DEHYDROGENASE [NADP(+)]"/>
    <property type="match status" value="1"/>
</dbReference>
<evidence type="ECO:0000256" key="6">
    <source>
        <dbReference type="ARBA" id="ARBA00023002"/>
    </source>
</evidence>
<dbReference type="NCBIfam" id="NF005112">
    <property type="entry name" value="PRK06545.2-4"/>
    <property type="match status" value="1"/>
</dbReference>
<comment type="caution">
    <text evidence="12">The sequence shown here is derived from an EMBL/GenBank/DDBJ whole genome shotgun (WGS) entry which is preliminary data.</text>
</comment>
<dbReference type="EC" id="1.3.1.12" evidence="3"/>
<dbReference type="InterPro" id="IPR046826">
    <property type="entry name" value="PDH_N"/>
</dbReference>
<reference evidence="13" key="1">
    <citation type="journal article" date="2019" name="Int. J. Syst. Evol. Microbiol.">
        <title>The Global Catalogue of Microorganisms (GCM) 10K type strain sequencing project: providing services to taxonomists for standard genome sequencing and annotation.</title>
        <authorList>
            <consortium name="The Broad Institute Genomics Platform"/>
            <consortium name="The Broad Institute Genome Sequencing Center for Infectious Disease"/>
            <person name="Wu L."/>
            <person name="Ma J."/>
        </authorList>
    </citation>
    <scope>NUCLEOTIDE SEQUENCE [LARGE SCALE GENOMIC DNA]</scope>
    <source>
        <strain evidence="13">CCUG 43114</strain>
    </source>
</reference>
<sequence length="375" mass="37300">MSTPPGLDGAVHVVGTGLVGASVGLALTSAGADVVLHDASPTVAAVAADLGAGHLPREGDPAPGLVVVAAPPDVTADLVVAALRSHPDAVVTDVASTKARVVADVRARAGADAARYVGGHPMAGRERHGPMAARADLFVGRPWVLTPQPDTVATATAAVRELVSRLGASLVELGPEEHDEAVALVSHLPQVAASLVAARLVGAPERAVALAGQGLRDVTRIAASDPVLWAQILASNAAPLASHLRLLRDDLDAAVAALETVAGTAAPGHPPDGVPGPLGALAGLVADGNAGRAMVPGKHGAAPTLYATVPVLVPDRPGSLAALVGAVGEIGVNVEDLRIEHSPGRQVGVAEVSVVPAARDGLVAALRERGWSVPD</sequence>
<dbReference type="NCBIfam" id="NF005111">
    <property type="entry name" value="PRK06545.2-3"/>
    <property type="match status" value="1"/>
</dbReference>
<evidence type="ECO:0000256" key="9">
    <source>
        <dbReference type="ARBA" id="ARBA00049260"/>
    </source>
</evidence>
<dbReference type="Gene3D" id="1.10.3660.10">
    <property type="entry name" value="6-phosphogluconate dehydrogenase C-terminal like domain"/>
    <property type="match status" value="1"/>
</dbReference>
<comment type="catalytic activity">
    <reaction evidence="9">
        <text>prephenate + NAD(+) = 3-(4-hydroxyphenyl)pyruvate + CO2 + NADH</text>
        <dbReference type="Rhea" id="RHEA:13869"/>
        <dbReference type="ChEBI" id="CHEBI:16526"/>
        <dbReference type="ChEBI" id="CHEBI:29934"/>
        <dbReference type="ChEBI" id="CHEBI:36242"/>
        <dbReference type="ChEBI" id="CHEBI:57540"/>
        <dbReference type="ChEBI" id="CHEBI:57945"/>
        <dbReference type="EC" id="1.3.1.12"/>
    </reaction>
</comment>
<dbReference type="GO" id="GO:0008977">
    <property type="term" value="F:prephenate dehydrogenase (NAD+) activity"/>
    <property type="evidence" value="ECO:0007669"/>
    <property type="project" value="UniProtKB-EC"/>
</dbReference>
<gene>
    <name evidence="12" type="ORF">ACFPJ6_16910</name>
</gene>
<keyword evidence="13" id="KW-1185">Reference proteome</keyword>
<protein>
    <recommendedName>
        <fullName evidence="4">Prephenate dehydrogenase</fullName>
        <ecNumber evidence="3">1.3.1.12</ecNumber>
    </recommendedName>
</protein>
<dbReference type="InterPro" id="IPR003099">
    <property type="entry name" value="Prephen_DH"/>
</dbReference>
<dbReference type="SUPFAM" id="SSF48179">
    <property type="entry name" value="6-phosphogluconate dehydrogenase C-terminal domain-like"/>
    <property type="match status" value="1"/>
</dbReference>
<dbReference type="InterPro" id="IPR036291">
    <property type="entry name" value="NAD(P)-bd_dom_sf"/>
</dbReference>
<evidence type="ECO:0000256" key="7">
    <source>
        <dbReference type="ARBA" id="ARBA00023027"/>
    </source>
</evidence>
<dbReference type="RefSeq" id="WP_340268628.1">
    <property type="nucleotide sequence ID" value="NZ_JBBEOG010000003.1"/>
</dbReference>
<dbReference type="Proteomes" id="UP001596122">
    <property type="component" value="Unassembled WGS sequence"/>
</dbReference>
<comment type="pathway">
    <text evidence="1">Amino-acid biosynthesis; L-tyrosine biosynthesis; (4-hydroxyphenyl)pyruvate from prephenate (NAD(+) route): step 1/1.</text>
</comment>
<dbReference type="InterPro" id="IPR046825">
    <property type="entry name" value="PDH_C"/>
</dbReference>
<dbReference type="SUPFAM" id="SSF51735">
    <property type="entry name" value="NAD(P)-binding Rossmann-fold domains"/>
    <property type="match status" value="1"/>
</dbReference>
<evidence type="ECO:0000259" key="11">
    <source>
        <dbReference type="PROSITE" id="PS51671"/>
    </source>
</evidence>
<keyword evidence="8" id="KW-0057">Aromatic amino acid biosynthesis</keyword>
<feature type="domain" description="Prephenate/arogenate dehydrogenase" evidence="10">
    <location>
        <begin position="9"/>
        <end position="292"/>
    </location>
</feature>
<feature type="domain" description="ACT" evidence="11">
    <location>
        <begin position="308"/>
        <end position="375"/>
    </location>
</feature>
<proteinExistence type="inferred from homology"/>
<evidence type="ECO:0000313" key="12">
    <source>
        <dbReference type="EMBL" id="MFC5382448.1"/>
    </source>
</evidence>
<organism evidence="12 13">
    <name type="scientific">Aquipuribacter nitratireducens</name>
    <dbReference type="NCBI Taxonomy" id="650104"/>
    <lineage>
        <taxon>Bacteria</taxon>
        <taxon>Bacillati</taxon>
        <taxon>Actinomycetota</taxon>
        <taxon>Actinomycetes</taxon>
        <taxon>Micrococcales</taxon>
        <taxon>Intrasporangiaceae</taxon>
        <taxon>Aquipuribacter</taxon>
    </lineage>
</organism>
<keyword evidence="6 12" id="KW-0560">Oxidoreductase</keyword>
<dbReference type="InterPro" id="IPR045865">
    <property type="entry name" value="ACT-like_dom_sf"/>
</dbReference>
<dbReference type="InterPro" id="IPR008927">
    <property type="entry name" value="6-PGluconate_DH-like_C_sf"/>
</dbReference>
<dbReference type="PANTHER" id="PTHR21363">
    <property type="entry name" value="PREPHENATE DEHYDROGENASE"/>
    <property type="match status" value="1"/>
</dbReference>
<dbReference type="PROSITE" id="PS51176">
    <property type="entry name" value="PDH_ADH"/>
    <property type="match status" value="1"/>
</dbReference>
<keyword evidence="8" id="KW-0028">Amino-acid biosynthesis</keyword>
<evidence type="ECO:0000256" key="3">
    <source>
        <dbReference type="ARBA" id="ARBA00012068"/>
    </source>
</evidence>
<keyword evidence="7" id="KW-0520">NAD</keyword>
<dbReference type="InterPro" id="IPR002912">
    <property type="entry name" value="ACT_dom"/>
</dbReference>
<dbReference type="Gene3D" id="3.30.70.260">
    <property type="match status" value="1"/>
</dbReference>
<evidence type="ECO:0000256" key="5">
    <source>
        <dbReference type="ARBA" id="ARBA00022498"/>
    </source>
</evidence>
<accession>A0ABW0GR58</accession>
<evidence type="ECO:0000313" key="13">
    <source>
        <dbReference type="Proteomes" id="UP001596122"/>
    </source>
</evidence>
<keyword evidence="5" id="KW-0827">Tyrosine biosynthesis</keyword>
<evidence type="ECO:0000256" key="2">
    <source>
        <dbReference type="ARBA" id="ARBA00007964"/>
    </source>
</evidence>
<evidence type="ECO:0000259" key="10">
    <source>
        <dbReference type="PROSITE" id="PS51176"/>
    </source>
</evidence>
<dbReference type="Pfam" id="PF02153">
    <property type="entry name" value="PDH_N"/>
    <property type="match status" value="1"/>
</dbReference>
<dbReference type="Pfam" id="PF20463">
    <property type="entry name" value="PDH_C"/>
    <property type="match status" value="1"/>
</dbReference>
<dbReference type="SUPFAM" id="SSF55021">
    <property type="entry name" value="ACT-like"/>
    <property type="match status" value="1"/>
</dbReference>
<evidence type="ECO:0000256" key="8">
    <source>
        <dbReference type="ARBA" id="ARBA00023141"/>
    </source>
</evidence>
<dbReference type="InterPro" id="IPR050812">
    <property type="entry name" value="Preph/Arog_dehydrog"/>
</dbReference>
<dbReference type="Gene3D" id="3.40.50.720">
    <property type="entry name" value="NAD(P)-binding Rossmann-like Domain"/>
    <property type="match status" value="1"/>
</dbReference>
<name>A0ABW0GR58_9MICO</name>
<evidence type="ECO:0000256" key="1">
    <source>
        <dbReference type="ARBA" id="ARBA00005067"/>
    </source>
</evidence>
<comment type="similarity">
    <text evidence="2">Belongs to the prephenate/arogenate dehydrogenase family.</text>
</comment>
<dbReference type="EMBL" id="JBHSLD010000027">
    <property type="protein sequence ID" value="MFC5382448.1"/>
    <property type="molecule type" value="Genomic_DNA"/>
</dbReference>
<evidence type="ECO:0000256" key="4">
    <source>
        <dbReference type="ARBA" id="ARBA00016891"/>
    </source>
</evidence>
<dbReference type="PROSITE" id="PS51671">
    <property type="entry name" value="ACT"/>
    <property type="match status" value="1"/>
</dbReference>